<dbReference type="Gene3D" id="2.40.10.350">
    <property type="entry name" value="Rod shape-determining protein MreC, domain 2"/>
    <property type="match status" value="1"/>
</dbReference>
<dbReference type="KEGG" id="vcop:MM50RIKEN_21810"/>
<dbReference type="InterPro" id="IPR042175">
    <property type="entry name" value="Cell/Rod_MreC_2"/>
</dbReference>
<evidence type="ECO:0000256" key="3">
    <source>
        <dbReference type="ARBA" id="ARBA00022960"/>
    </source>
</evidence>
<keyword evidence="7" id="KW-0732">Signal</keyword>
<proteinExistence type="inferred from homology"/>
<protein>
    <recommendedName>
        <fullName evidence="2 5">Cell shape-determining protein MreC</fullName>
    </recommendedName>
    <alternativeName>
        <fullName evidence="4 5">Cell shape protein MreC</fullName>
    </alternativeName>
</protein>
<feature type="signal peptide" evidence="7">
    <location>
        <begin position="1"/>
        <end position="30"/>
    </location>
</feature>
<evidence type="ECO:0000259" key="8">
    <source>
        <dbReference type="Pfam" id="PF04085"/>
    </source>
</evidence>
<dbReference type="AlphaFoldDB" id="A0A810Q256"/>
<evidence type="ECO:0000256" key="7">
    <source>
        <dbReference type="SAM" id="SignalP"/>
    </source>
</evidence>
<accession>A0A810Q256</accession>
<sequence>MKNFFQKNGIMMLAAVTVVAVLLCVASALSSQTGFLQNAGGVIASPFRAVGSAVSGWFSSISQRFEDVEALQQENADLKKENAELQRQLDQTKIDSEENQRLRNLLNLRQQRRDFTFESAIIVDRSTSNWSRVMTLNKGTSSGIAVGNCVVDDQGNLVGVIREAGLNWSTITTILDTDSSLGARVFRTGEVTVAMGDLALMETGRLKLSYLEGESSLINGDLIVTSGLGGYYPSQLVIGSVEEIRTDDNGLTRYAVLAPKTDLDSLSEVFVITSFDTVD</sequence>
<organism evidence="9 10">
    <name type="scientific">Vescimonas coprocola</name>
    <dbReference type="NCBI Taxonomy" id="2714355"/>
    <lineage>
        <taxon>Bacteria</taxon>
        <taxon>Bacillati</taxon>
        <taxon>Bacillota</taxon>
        <taxon>Clostridia</taxon>
        <taxon>Eubacteriales</taxon>
        <taxon>Oscillospiraceae</taxon>
        <taxon>Vescimonas</taxon>
    </lineage>
</organism>
<evidence type="ECO:0000256" key="5">
    <source>
        <dbReference type="PIRNR" id="PIRNR038471"/>
    </source>
</evidence>
<evidence type="ECO:0000256" key="6">
    <source>
        <dbReference type="SAM" id="Coils"/>
    </source>
</evidence>
<dbReference type="GO" id="GO:0005886">
    <property type="term" value="C:plasma membrane"/>
    <property type="evidence" value="ECO:0007669"/>
    <property type="project" value="TreeGrafter"/>
</dbReference>
<evidence type="ECO:0000313" key="9">
    <source>
        <dbReference type="EMBL" id="BCK82418.1"/>
    </source>
</evidence>
<keyword evidence="6" id="KW-0175">Coiled coil</keyword>
<dbReference type="PIRSF" id="PIRSF038471">
    <property type="entry name" value="MreC"/>
    <property type="match status" value="1"/>
</dbReference>
<feature type="domain" description="Rod shape-determining protein MreC beta-barrel core" evidence="8">
    <location>
        <begin position="122"/>
        <end position="272"/>
    </location>
</feature>
<dbReference type="PANTHER" id="PTHR34138">
    <property type="entry name" value="CELL SHAPE-DETERMINING PROTEIN MREC"/>
    <property type="match status" value="1"/>
</dbReference>
<evidence type="ECO:0000313" key="10">
    <source>
        <dbReference type="Proteomes" id="UP000681035"/>
    </source>
</evidence>
<evidence type="ECO:0000256" key="4">
    <source>
        <dbReference type="ARBA" id="ARBA00032089"/>
    </source>
</evidence>
<dbReference type="Gene3D" id="2.40.10.340">
    <property type="entry name" value="Rod shape-determining protein MreC, domain 1"/>
    <property type="match status" value="1"/>
</dbReference>
<comment type="function">
    <text evidence="5">Involved in formation and maintenance of cell shape.</text>
</comment>
<dbReference type="Proteomes" id="UP000681035">
    <property type="component" value="Chromosome"/>
</dbReference>
<keyword evidence="3 5" id="KW-0133">Cell shape</keyword>
<gene>
    <name evidence="9" type="ORF">MM50RIKEN_21810</name>
</gene>
<comment type="similarity">
    <text evidence="1 5">Belongs to the MreC family.</text>
</comment>
<reference evidence="9" key="1">
    <citation type="submission" date="2020-09" db="EMBL/GenBank/DDBJ databases">
        <title>New species isolated from human feces.</title>
        <authorList>
            <person name="Kitahara M."/>
            <person name="Shigeno Y."/>
            <person name="Shime M."/>
            <person name="Matsumoto Y."/>
            <person name="Nakamura S."/>
            <person name="Motooka D."/>
            <person name="Fukuoka S."/>
            <person name="Nishikawa H."/>
            <person name="Benno Y."/>
        </authorList>
    </citation>
    <scope>NUCLEOTIDE SEQUENCE</scope>
    <source>
        <strain evidence="9">MM50</strain>
    </source>
</reference>
<dbReference type="Pfam" id="PF04085">
    <property type="entry name" value="MreC"/>
    <property type="match status" value="1"/>
</dbReference>
<dbReference type="RefSeq" id="WP_213540986.1">
    <property type="nucleotide sequence ID" value="NZ_AP023418.1"/>
</dbReference>
<dbReference type="EMBL" id="AP023418">
    <property type="protein sequence ID" value="BCK82418.1"/>
    <property type="molecule type" value="Genomic_DNA"/>
</dbReference>
<evidence type="ECO:0000256" key="2">
    <source>
        <dbReference type="ARBA" id="ARBA00013855"/>
    </source>
</evidence>
<dbReference type="InterPro" id="IPR042177">
    <property type="entry name" value="Cell/Rod_1"/>
</dbReference>
<dbReference type="GO" id="GO:0008360">
    <property type="term" value="P:regulation of cell shape"/>
    <property type="evidence" value="ECO:0007669"/>
    <property type="project" value="UniProtKB-KW"/>
</dbReference>
<dbReference type="PANTHER" id="PTHR34138:SF1">
    <property type="entry name" value="CELL SHAPE-DETERMINING PROTEIN MREC"/>
    <property type="match status" value="1"/>
</dbReference>
<dbReference type="InterPro" id="IPR055342">
    <property type="entry name" value="MreC_beta-barrel_core"/>
</dbReference>
<evidence type="ECO:0000256" key="1">
    <source>
        <dbReference type="ARBA" id="ARBA00009369"/>
    </source>
</evidence>
<dbReference type="NCBIfam" id="TIGR00219">
    <property type="entry name" value="mreC"/>
    <property type="match status" value="1"/>
</dbReference>
<name>A0A810Q256_9FIRM</name>
<feature type="chain" id="PRO_5039181536" description="Cell shape-determining protein MreC" evidence="7">
    <location>
        <begin position="31"/>
        <end position="279"/>
    </location>
</feature>
<dbReference type="InterPro" id="IPR007221">
    <property type="entry name" value="MreC"/>
</dbReference>
<keyword evidence="10" id="KW-1185">Reference proteome</keyword>
<feature type="coiled-coil region" evidence="6">
    <location>
        <begin position="61"/>
        <end position="102"/>
    </location>
</feature>